<dbReference type="EMBL" id="BAAFJT010000010">
    <property type="protein sequence ID" value="GAB0194269.1"/>
    <property type="molecule type" value="Genomic_DNA"/>
</dbReference>
<dbReference type="Proteomes" id="UP001623348">
    <property type="component" value="Unassembled WGS sequence"/>
</dbReference>
<keyword evidence="3" id="KW-1133">Transmembrane helix</keyword>
<keyword evidence="6" id="KW-1185">Reference proteome</keyword>
<evidence type="ECO:0000256" key="3">
    <source>
        <dbReference type="SAM" id="Phobius"/>
    </source>
</evidence>
<evidence type="ECO:0000313" key="6">
    <source>
        <dbReference type="Proteomes" id="UP001623348"/>
    </source>
</evidence>
<protein>
    <submittedName>
        <fullName evidence="5">Multiple epidermal growth factor-like domains protein 11</fullName>
    </submittedName>
</protein>
<keyword evidence="3" id="KW-0812">Transmembrane</keyword>
<dbReference type="PROSITE" id="PS51041">
    <property type="entry name" value="EMI"/>
    <property type="match status" value="1"/>
</dbReference>
<reference evidence="5 6" key="1">
    <citation type="submission" date="2024-06" db="EMBL/GenBank/DDBJ databases">
        <title>The draft genome of Grus japonensis, version 3.</title>
        <authorList>
            <person name="Nabeshima K."/>
            <person name="Suzuki S."/>
            <person name="Onuma M."/>
        </authorList>
    </citation>
    <scope>NUCLEOTIDE SEQUENCE [LARGE SCALE GENOMIC DNA]</scope>
    <source>
        <strain evidence="5 6">451A</strain>
    </source>
</reference>
<gene>
    <name evidence="5" type="ORF">GRJ2_001892200</name>
</gene>
<evidence type="ECO:0000256" key="2">
    <source>
        <dbReference type="ARBA" id="ARBA00023157"/>
    </source>
</evidence>
<keyword evidence="2" id="KW-1015">Disulfide bond</keyword>
<evidence type="ECO:0000256" key="1">
    <source>
        <dbReference type="ARBA" id="ARBA00022729"/>
    </source>
</evidence>
<keyword evidence="1" id="KW-0732">Signal</keyword>
<organism evidence="5 6">
    <name type="scientific">Grus japonensis</name>
    <name type="common">Japanese crane</name>
    <name type="synonym">Red-crowned crane</name>
    <dbReference type="NCBI Taxonomy" id="30415"/>
    <lineage>
        <taxon>Eukaryota</taxon>
        <taxon>Metazoa</taxon>
        <taxon>Chordata</taxon>
        <taxon>Craniata</taxon>
        <taxon>Vertebrata</taxon>
        <taxon>Euteleostomi</taxon>
        <taxon>Archelosauria</taxon>
        <taxon>Archosauria</taxon>
        <taxon>Dinosauria</taxon>
        <taxon>Saurischia</taxon>
        <taxon>Theropoda</taxon>
        <taxon>Coelurosauria</taxon>
        <taxon>Aves</taxon>
        <taxon>Neognathae</taxon>
        <taxon>Neoaves</taxon>
        <taxon>Gruiformes</taxon>
        <taxon>Gruidae</taxon>
        <taxon>Grus</taxon>
    </lineage>
</organism>
<feature type="domain" description="EMI" evidence="4">
    <location>
        <begin position="109"/>
        <end position="181"/>
    </location>
</feature>
<proteinExistence type="predicted"/>
<dbReference type="InterPro" id="IPR011489">
    <property type="entry name" value="EMI_domain"/>
</dbReference>
<evidence type="ECO:0000259" key="4">
    <source>
        <dbReference type="PROSITE" id="PS51041"/>
    </source>
</evidence>
<comment type="caution">
    <text evidence="5">The sequence shown here is derived from an EMBL/GenBank/DDBJ whole genome shotgun (WGS) entry which is preliminary data.</text>
</comment>
<accession>A0ABC9X9P0</accession>
<sequence length="204" mass="23746">MAYLESQQMLKLVAKSPETAQVPLETHLVKLKFKQTEMQLPEMSFAKEKWKVAVDLGKKSHATLNGVIQRGFWTAVYTTMVAYMLFRWILKGLILSFLLKTTLSLNPDDPNVCSHWESYAVTVQESYAHPFDQIYYTRCTDILNWFKCTRHRHSQVISGIAYSLSFGRVSRLRKTQPSCYLEQIDISLRQWSETPHVPDDKKDH</sequence>
<dbReference type="AlphaFoldDB" id="A0ABC9X9P0"/>
<feature type="transmembrane region" description="Helical" evidence="3">
    <location>
        <begin position="71"/>
        <end position="90"/>
    </location>
</feature>
<keyword evidence="3" id="KW-0472">Membrane</keyword>
<evidence type="ECO:0000313" key="5">
    <source>
        <dbReference type="EMBL" id="GAB0194269.1"/>
    </source>
</evidence>
<name>A0ABC9X9P0_GRUJA</name>
<dbReference type="Pfam" id="PF07546">
    <property type="entry name" value="EMI"/>
    <property type="match status" value="1"/>
</dbReference>